<sequence length="384" mass="43774">MRTTQLSYRSQNLSSSLTYNIEYVDAVHLPPLFKNLRSSSVWSKIDSEQTDLNWRFMSTGNQYVYCIVEKQTGYSPFVLQNKLLVFDLWSGTRCYYSSSTSPDLAEFYETGENRGIAVMDDGSDISFHPVTIDHERCSVKIGQSQLTLGKSPSATGIHRGSFGFSTRSANGVTMVIPFEGGISVIEMDEKCNVKKTDIECDSGPWSRSEPWQENRTLYCFHSVADEFEEDEFSGLIISANLDTAQISWVSPTADHPKSFFDDPNHPVCLVRTVHRNGRLWVTTEKAIENSVKIYVKDDDRWHELQKHITDTMFLVDVREDGNALVLNVEKHPEGHFQEDYVSFAVMNRCGVPSLRSIARKEALRCYESLRHDRHLCRIIGLNHS</sequence>
<reference evidence="2" key="1">
    <citation type="journal article" date="2015" name="Nat. Genet.">
        <title>The genome and transcriptome of the zoonotic hookworm Ancylostoma ceylanicum identify infection-specific gene families.</title>
        <authorList>
            <person name="Schwarz E.M."/>
            <person name="Hu Y."/>
            <person name="Antoshechkin I."/>
            <person name="Miller M.M."/>
            <person name="Sternberg P.W."/>
            <person name="Aroian R.V."/>
        </authorList>
    </citation>
    <scope>NUCLEOTIDE SEQUENCE</scope>
    <source>
        <strain evidence="2">HY135</strain>
    </source>
</reference>
<dbReference type="OrthoDB" id="5777358at2759"/>
<dbReference type="EMBL" id="JARK01001547">
    <property type="protein sequence ID" value="EYB91057.1"/>
    <property type="molecule type" value="Genomic_DNA"/>
</dbReference>
<organism evidence="1 2">
    <name type="scientific">Ancylostoma ceylanicum</name>
    <dbReference type="NCBI Taxonomy" id="53326"/>
    <lineage>
        <taxon>Eukaryota</taxon>
        <taxon>Metazoa</taxon>
        <taxon>Ecdysozoa</taxon>
        <taxon>Nematoda</taxon>
        <taxon>Chromadorea</taxon>
        <taxon>Rhabditida</taxon>
        <taxon>Rhabditina</taxon>
        <taxon>Rhabditomorpha</taxon>
        <taxon>Strongyloidea</taxon>
        <taxon>Ancylostomatidae</taxon>
        <taxon>Ancylostomatinae</taxon>
        <taxon>Ancylostoma</taxon>
    </lineage>
</organism>
<evidence type="ECO:0000313" key="2">
    <source>
        <dbReference type="Proteomes" id="UP000024635"/>
    </source>
</evidence>
<protein>
    <submittedName>
        <fullName evidence="1">Uncharacterized protein</fullName>
    </submittedName>
</protein>
<evidence type="ECO:0000313" key="1">
    <source>
        <dbReference type="EMBL" id="EYB91057.1"/>
    </source>
</evidence>
<proteinExistence type="predicted"/>
<accession>A0A016SL59</accession>
<dbReference type="AlphaFoldDB" id="A0A016SL59"/>
<name>A0A016SL59_9BILA</name>
<dbReference type="Proteomes" id="UP000024635">
    <property type="component" value="Unassembled WGS sequence"/>
</dbReference>
<comment type="caution">
    <text evidence="1">The sequence shown here is derived from an EMBL/GenBank/DDBJ whole genome shotgun (WGS) entry which is preliminary data.</text>
</comment>
<keyword evidence="2" id="KW-1185">Reference proteome</keyword>
<gene>
    <name evidence="1" type="primary">Acey_s0211.g2208</name>
    <name evidence="1" type="ORF">Y032_0211g2208</name>
</gene>